<evidence type="ECO:0000313" key="1">
    <source>
        <dbReference type="EMBL" id="MPC58722.1"/>
    </source>
</evidence>
<accession>A0A5B7GIG1</accession>
<keyword evidence="2" id="KW-1185">Reference proteome</keyword>
<name>A0A5B7GIG1_PORTR</name>
<gene>
    <name evidence="1" type="ORF">E2C01_052731</name>
</gene>
<proteinExistence type="predicted"/>
<reference evidence="1 2" key="1">
    <citation type="submission" date="2019-05" db="EMBL/GenBank/DDBJ databases">
        <title>Another draft genome of Portunus trituberculatus and its Hox gene families provides insights of decapod evolution.</title>
        <authorList>
            <person name="Jeong J.-H."/>
            <person name="Song I."/>
            <person name="Kim S."/>
            <person name="Choi T."/>
            <person name="Kim D."/>
            <person name="Ryu S."/>
            <person name="Kim W."/>
        </authorList>
    </citation>
    <scope>NUCLEOTIDE SEQUENCE [LARGE SCALE GENOMIC DNA]</scope>
    <source>
        <tissue evidence="1">Muscle</tissue>
    </source>
</reference>
<protein>
    <submittedName>
        <fullName evidence="1">Uncharacterized protein</fullName>
    </submittedName>
</protein>
<organism evidence="1 2">
    <name type="scientific">Portunus trituberculatus</name>
    <name type="common">Swimming crab</name>
    <name type="synonym">Neptunus trituberculatus</name>
    <dbReference type="NCBI Taxonomy" id="210409"/>
    <lineage>
        <taxon>Eukaryota</taxon>
        <taxon>Metazoa</taxon>
        <taxon>Ecdysozoa</taxon>
        <taxon>Arthropoda</taxon>
        <taxon>Crustacea</taxon>
        <taxon>Multicrustacea</taxon>
        <taxon>Malacostraca</taxon>
        <taxon>Eumalacostraca</taxon>
        <taxon>Eucarida</taxon>
        <taxon>Decapoda</taxon>
        <taxon>Pleocyemata</taxon>
        <taxon>Brachyura</taxon>
        <taxon>Eubrachyura</taxon>
        <taxon>Portunoidea</taxon>
        <taxon>Portunidae</taxon>
        <taxon>Portuninae</taxon>
        <taxon>Portunus</taxon>
    </lineage>
</organism>
<dbReference type="AlphaFoldDB" id="A0A5B7GIG1"/>
<dbReference type="Proteomes" id="UP000324222">
    <property type="component" value="Unassembled WGS sequence"/>
</dbReference>
<comment type="caution">
    <text evidence="1">The sequence shown here is derived from an EMBL/GenBank/DDBJ whole genome shotgun (WGS) entry which is preliminary data.</text>
</comment>
<dbReference type="EMBL" id="VSRR010015939">
    <property type="protein sequence ID" value="MPC58722.1"/>
    <property type="molecule type" value="Genomic_DNA"/>
</dbReference>
<evidence type="ECO:0000313" key="2">
    <source>
        <dbReference type="Proteomes" id="UP000324222"/>
    </source>
</evidence>
<sequence>MHNLKTYWPVDDVSEGIELSVADMVNHLFDHGMREKDYKPILDDEITKRPINCHALTPAECNAQILALKVEVKKAVFRMKKSARTFLKLPQSSLRRSRGSR</sequence>